<evidence type="ECO:0000256" key="5">
    <source>
        <dbReference type="ARBA" id="ARBA00023136"/>
    </source>
</evidence>
<keyword evidence="6" id="KW-0406">Ion transport</keyword>
<keyword evidence="6" id="KW-1003">Cell membrane</keyword>
<evidence type="ECO:0000256" key="4">
    <source>
        <dbReference type="ARBA" id="ARBA00022989"/>
    </source>
</evidence>
<dbReference type="GO" id="GO:0015086">
    <property type="term" value="F:cadmium ion transmembrane transporter activity"/>
    <property type="evidence" value="ECO:0007669"/>
    <property type="project" value="TreeGrafter"/>
</dbReference>
<feature type="transmembrane region" description="Helical" evidence="6">
    <location>
        <begin position="498"/>
        <end position="520"/>
    </location>
</feature>
<organism evidence="7 8">
    <name type="scientific">Apilactobacillus ozensis DSM 23829 = JCM 17196</name>
    <dbReference type="NCBI Taxonomy" id="1423781"/>
    <lineage>
        <taxon>Bacteria</taxon>
        <taxon>Bacillati</taxon>
        <taxon>Bacillota</taxon>
        <taxon>Bacilli</taxon>
        <taxon>Lactobacillales</taxon>
        <taxon>Lactobacillaceae</taxon>
        <taxon>Apilactobacillus</taxon>
    </lineage>
</organism>
<sequence>MLLLNLQKGGTTNMSEKVSSQHKKQGLIHYANGPSLEEINGKIDVPKNWGFWKTLFAYSGPGALVAVGYMDPGNWATSITGGQNFGYLLMSVILISSLIAMLLQYMAAKLGIVSQMDLAQAIRARTSKTLGIVLWIMTELAIMATDIAEVIGAAIALYLLFDIPLVVAVFVTVLDVLVLLLLTKIGFRKIEAIVVCLILVILLVFVYQVVLSKPDWGGAFAGLMPLPRTFSGSEEVAGMTPLSGALGIIGATVMPHNLYLHSAVSQTRSIDHKDEEDVARTIRFTTWDSNIQLTFAFFVNSLLLIMGVAVFKSGAVQDTSFFGLFDALNNTKMLSNPILIGVAKSGVLSTLFAVALLASGQNSTITGTLTGQVIMEGFVHMKMPLWMRRLITRLISVIPVLICVAMTAKESELAQHAAINDLIENSQVFLAFALPFSMLPLLMMTNSKVEMGERFKNSTWVKVCGWLSVIALTFLNLLNMPDSIIGFFGDNPTAGQQHAGTIIAYVIDVLILALLVWTLVELHRGNKRYAQKQANKD</sequence>
<dbReference type="PRINTS" id="PR00447">
    <property type="entry name" value="NATRESASSCMP"/>
</dbReference>
<evidence type="ECO:0000313" key="8">
    <source>
        <dbReference type="Proteomes" id="UP000052012"/>
    </source>
</evidence>
<dbReference type="AlphaFoldDB" id="A0A0R2ASA6"/>
<reference evidence="7 8" key="1">
    <citation type="journal article" date="2015" name="Genome Announc.">
        <title>Expanding the biotechnology potential of lactobacilli through comparative genomics of 213 strains and associated genera.</title>
        <authorList>
            <person name="Sun Z."/>
            <person name="Harris H.M."/>
            <person name="McCann A."/>
            <person name="Guo C."/>
            <person name="Argimon S."/>
            <person name="Zhang W."/>
            <person name="Yang X."/>
            <person name="Jeffery I.B."/>
            <person name="Cooney J.C."/>
            <person name="Kagawa T.F."/>
            <person name="Liu W."/>
            <person name="Song Y."/>
            <person name="Salvetti E."/>
            <person name="Wrobel A."/>
            <person name="Rasinkangas P."/>
            <person name="Parkhill J."/>
            <person name="Rea M.C."/>
            <person name="O'Sullivan O."/>
            <person name="Ritari J."/>
            <person name="Douillard F.P."/>
            <person name="Paul Ross R."/>
            <person name="Yang R."/>
            <person name="Briner A.E."/>
            <person name="Felis G.E."/>
            <person name="de Vos W.M."/>
            <person name="Barrangou R."/>
            <person name="Klaenhammer T.R."/>
            <person name="Caufield P.W."/>
            <person name="Cui Y."/>
            <person name="Zhang H."/>
            <person name="O'Toole P.W."/>
        </authorList>
    </citation>
    <scope>NUCLEOTIDE SEQUENCE [LARGE SCALE GENOMIC DNA]</scope>
    <source>
        <strain evidence="7 8">DSM 23829</strain>
    </source>
</reference>
<feature type="transmembrane region" description="Helical" evidence="6">
    <location>
        <begin position="390"/>
        <end position="408"/>
    </location>
</feature>
<comment type="similarity">
    <text evidence="6">Belongs to the NRAMP family.</text>
</comment>
<dbReference type="PATRIC" id="fig|1423781.4.peg.1079"/>
<keyword evidence="3 6" id="KW-0812">Transmembrane</keyword>
<evidence type="ECO:0000256" key="2">
    <source>
        <dbReference type="ARBA" id="ARBA00022448"/>
    </source>
</evidence>
<feature type="transmembrane region" description="Helical" evidence="6">
    <location>
        <begin position="50"/>
        <end position="70"/>
    </location>
</feature>
<keyword evidence="2 6" id="KW-0813">Transport</keyword>
<feature type="transmembrane region" description="Helical" evidence="6">
    <location>
        <begin position="236"/>
        <end position="260"/>
    </location>
</feature>
<feature type="transmembrane region" description="Helical" evidence="6">
    <location>
        <begin position="85"/>
        <end position="108"/>
    </location>
</feature>
<feature type="transmembrane region" description="Helical" evidence="6">
    <location>
        <begin position="428"/>
        <end position="447"/>
    </location>
</feature>
<dbReference type="GO" id="GO:0015293">
    <property type="term" value="F:symporter activity"/>
    <property type="evidence" value="ECO:0007669"/>
    <property type="project" value="UniProtKB-UniRule"/>
</dbReference>
<dbReference type="PANTHER" id="PTHR11706:SF33">
    <property type="entry name" value="NATURAL RESISTANCE-ASSOCIATED MACROPHAGE PROTEIN 2"/>
    <property type="match status" value="1"/>
</dbReference>
<proteinExistence type="inferred from homology"/>
<gene>
    <name evidence="6" type="primary">mntH</name>
    <name evidence="7" type="ORF">FD06_GL001039</name>
</gene>
<keyword evidence="6" id="KW-0769">Symport</keyword>
<dbReference type="EMBL" id="AYYQ01000003">
    <property type="protein sequence ID" value="KRM69551.1"/>
    <property type="molecule type" value="Genomic_DNA"/>
</dbReference>
<comment type="subcellular location">
    <subcellularLocation>
        <location evidence="6">Cell membrane</location>
        <topology evidence="6">Multi-pass membrane protein</topology>
    </subcellularLocation>
    <subcellularLocation>
        <location evidence="1">Membrane</location>
        <topology evidence="1">Multi-pass membrane protein</topology>
    </subcellularLocation>
</comment>
<keyword evidence="5 6" id="KW-0472">Membrane</keyword>
<protein>
    <recommendedName>
        <fullName evidence="6">Divalent metal cation transporter MntH</fullName>
    </recommendedName>
</protein>
<comment type="caution">
    <text evidence="6">Lacks conserved residue(s) required for the propagation of feature annotation.</text>
</comment>
<keyword evidence="4 6" id="KW-1133">Transmembrane helix</keyword>
<feature type="transmembrane region" description="Helical" evidence="6">
    <location>
        <begin position="129"/>
        <end position="159"/>
    </location>
</feature>
<dbReference type="PANTHER" id="PTHR11706">
    <property type="entry name" value="SOLUTE CARRIER PROTEIN FAMILY 11 MEMBER"/>
    <property type="match status" value="1"/>
</dbReference>
<dbReference type="InterPro" id="IPR001046">
    <property type="entry name" value="NRAMP_fam"/>
</dbReference>
<dbReference type="NCBIfam" id="TIGR01197">
    <property type="entry name" value="nramp"/>
    <property type="match status" value="1"/>
</dbReference>
<evidence type="ECO:0000256" key="6">
    <source>
        <dbReference type="HAMAP-Rule" id="MF_00221"/>
    </source>
</evidence>
<dbReference type="NCBIfam" id="NF037982">
    <property type="entry name" value="Nramp_1"/>
    <property type="match status" value="1"/>
</dbReference>
<evidence type="ECO:0000256" key="3">
    <source>
        <dbReference type="ARBA" id="ARBA00022692"/>
    </source>
</evidence>
<name>A0A0R2ASA6_9LACO</name>
<dbReference type="GO" id="GO:0005886">
    <property type="term" value="C:plasma membrane"/>
    <property type="evidence" value="ECO:0007669"/>
    <property type="project" value="UniProtKB-SubCell"/>
</dbReference>
<feature type="transmembrane region" description="Helical" evidence="6">
    <location>
        <begin position="165"/>
        <end position="183"/>
    </location>
</feature>
<evidence type="ECO:0000256" key="1">
    <source>
        <dbReference type="ARBA" id="ARBA00004141"/>
    </source>
</evidence>
<dbReference type="GO" id="GO:0046872">
    <property type="term" value="F:metal ion binding"/>
    <property type="evidence" value="ECO:0007669"/>
    <property type="project" value="UniProtKB-UniRule"/>
</dbReference>
<dbReference type="STRING" id="1423781.FD06_GL001039"/>
<dbReference type="HAMAP" id="MF_00221">
    <property type="entry name" value="NRAMP"/>
    <property type="match status" value="1"/>
</dbReference>
<evidence type="ECO:0000313" key="7">
    <source>
        <dbReference type="EMBL" id="KRM69551.1"/>
    </source>
</evidence>
<feature type="transmembrane region" description="Helical" evidence="6">
    <location>
        <begin position="190"/>
        <end position="210"/>
    </location>
</feature>
<feature type="transmembrane region" description="Helical" evidence="6">
    <location>
        <begin position="459"/>
        <end position="478"/>
    </location>
</feature>
<accession>A0A0R2ASA6</accession>
<dbReference type="NCBIfam" id="NF001923">
    <property type="entry name" value="PRK00701.1"/>
    <property type="match status" value="1"/>
</dbReference>
<comment type="function">
    <text evidence="6">H(+)-stimulated, divalent metal cation uptake system.</text>
</comment>
<dbReference type="Proteomes" id="UP000052012">
    <property type="component" value="Unassembled WGS sequence"/>
</dbReference>
<dbReference type="GO" id="GO:0034755">
    <property type="term" value="P:iron ion transmembrane transport"/>
    <property type="evidence" value="ECO:0007669"/>
    <property type="project" value="TreeGrafter"/>
</dbReference>
<feature type="transmembrane region" description="Helical" evidence="6">
    <location>
        <begin position="293"/>
        <end position="311"/>
    </location>
</feature>
<feature type="transmembrane region" description="Helical" evidence="6">
    <location>
        <begin position="338"/>
        <end position="358"/>
    </location>
</feature>
<dbReference type="Pfam" id="PF01566">
    <property type="entry name" value="Nramp"/>
    <property type="match status" value="1"/>
</dbReference>
<keyword evidence="8" id="KW-1185">Reference proteome</keyword>
<dbReference type="GO" id="GO:0005384">
    <property type="term" value="F:manganese ion transmembrane transporter activity"/>
    <property type="evidence" value="ECO:0007669"/>
    <property type="project" value="TreeGrafter"/>
</dbReference>
<comment type="caution">
    <text evidence="7">The sequence shown here is derived from an EMBL/GenBank/DDBJ whole genome shotgun (WGS) entry which is preliminary data.</text>
</comment>